<gene>
    <name evidence="1" type="ORF">OMM_02488</name>
</gene>
<dbReference type="GO" id="GO:0000272">
    <property type="term" value="P:polysaccharide catabolic process"/>
    <property type="evidence" value="ECO:0007669"/>
    <property type="project" value="InterPro"/>
</dbReference>
<dbReference type="InterPro" id="IPR001096">
    <property type="entry name" value="Peptidase_C13"/>
</dbReference>
<dbReference type="AlphaFoldDB" id="A0A1V1P9K7"/>
<evidence type="ECO:0000313" key="2">
    <source>
        <dbReference type="Proteomes" id="UP000189670"/>
    </source>
</evidence>
<dbReference type="Gene3D" id="3.40.50.1460">
    <property type="match status" value="1"/>
</dbReference>
<dbReference type="SUPFAM" id="SSF63446">
    <property type="entry name" value="Type I dockerin domain"/>
    <property type="match status" value="1"/>
</dbReference>
<reference evidence="2" key="1">
    <citation type="submission" date="2012-11" db="EMBL/GenBank/DDBJ databases">
        <authorList>
            <person name="Lucero-Rivera Y.E."/>
            <person name="Tovar-Ramirez D."/>
        </authorList>
    </citation>
    <scope>NUCLEOTIDE SEQUENCE [LARGE SCALE GENOMIC DNA]</scope>
    <source>
        <strain evidence="2">Araruama</strain>
    </source>
</reference>
<dbReference type="GO" id="GO:0008233">
    <property type="term" value="F:peptidase activity"/>
    <property type="evidence" value="ECO:0007669"/>
    <property type="project" value="InterPro"/>
</dbReference>
<evidence type="ECO:0000313" key="1">
    <source>
        <dbReference type="EMBL" id="ETR71446.1"/>
    </source>
</evidence>
<dbReference type="Pfam" id="PF01650">
    <property type="entry name" value="Peptidase_C13"/>
    <property type="match status" value="1"/>
</dbReference>
<name>A0A1V1P9K7_9BACT</name>
<dbReference type="InterPro" id="IPR036439">
    <property type="entry name" value="Dockerin_dom_sf"/>
</dbReference>
<dbReference type="GO" id="GO:0006508">
    <property type="term" value="P:proteolysis"/>
    <property type="evidence" value="ECO:0007669"/>
    <property type="project" value="InterPro"/>
</dbReference>
<dbReference type="EMBL" id="ATBP01000268">
    <property type="protein sequence ID" value="ETR71446.1"/>
    <property type="molecule type" value="Genomic_DNA"/>
</dbReference>
<comment type="caution">
    <text evidence="1">The sequence shown here is derived from an EMBL/GenBank/DDBJ whole genome shotgun (WGS) entry which is preliminary data.</text>
</comment>
<proteinExistence type="predicted"/>
<accession>A0A1V1P9K7</accession>
<dbReference type="Proteomes" id="UP000189670">
    <property type="component" value="Unassembled WGS sequence"/>
</dbReference>
<sequence>MDSNNPLLIYMINHGSKDKFLLNDQEMLDAHELDQWLDALQLKTGCQVQVIIDACYSGTFVDNLMPDNQQRRIVMTSTNNSGISLYNQDGRESFSYFLINEIRKGYNLEVSFENTIEILNKKVLFSDQNPQISDPGQLANLTYIGAGILFGDESPVITSHTISQIIGSGQYPIYAEINHLHQLKRVWATIIPPYFSLSDTSADTFSVHLPSIDLSLTNNNHYENVYAHFIIDGIYTISIVAQDTLDNISTQEFILCVENGLSADRFCDLDLDGQMSLRDAIVAIQLTSNIKKSIMNNLIYADINKDKKIGLPEALFILKTISH</sequence>
<protein>
    <submittedName>
        <fullName evidence="1">Uncharacterized protein</fullName>
    </submittedName>
</protein>
<organism evidence="1 2">
    <name type="scientific">Candidatus Magnetoglobus multicellularis str. Araruama</name>
    <dbReference type="NCBI Taxonomy" id="890399"/>
    <lineage>
        <taxon>Bacteria</taxon>
        <taxon>Pseudomonadati</taxon>
        <taxon>Thermodesulfobacteriota</taxon>
        <taxon>Desulfobacteria</taxon>
        <taxon>Desulfobacterales</taxon>
        <taxon>Desulfobacteraceae</taxon>
        <taxon>Candidatus Magnetoglobus</taxon>
    </lineage>
</organism>